<gene>
    <name evidence="1" type="ORF">T4E_533</name>
</gene>
<evidence type="ECO:0000313" key="1">
    <source>
        <dbReference type="EMBL" id="KRX90963.1"/>
    </source>
</evidence>
<reference evidence="1 2" key="1">
    <citation type="submission" date="2015-01" db="EMBL/GenBank/DDBJ databases">
        <title>Evolution of Trichinella species and genotypes.</title>
        <authorList>
            <person name="Korhonen P.K."/>
            <person name="Edoardo P."/>
            <person name="Giuseppe L.R."/>
            <person name="Gasser R.B."/>
        </authorList>
    </citation>
    <scope>NUCLEOTIDE SEQUENCE [LARGE SCALE GENOMIC DNA]</scope>
    <source>
        <strain evidence="1">ISS141</strain>
    </source>
</reference>
<protein>
    <submittedName>
        <fullName evidence="1">Uncharacterized protein</fullName>
    </submittedName>
</protein>
<evidence type="ECO:0000313" key="2">
    <source>
        <dbReference type="Proteomes" id="UP000054815"/>
    </source>
</evidence>
<dbReference type="AlphaFoldDB" id="A0A0V0XSW9"/>
<dbReference type="Proteomes" id="UP000054815">
    <property type="component" value="Unassembled WGS sequence"/>
</dbReference>
<comment type="caution">
    <text evidence="1">The sequence shown here is derived from an EMBL/GenBank/DDBJ whole genome shotgun (WGS) entry which is preliminary data.</text>
</comment>
<name>A0A0V0XSW9_TRIPS</name>
<organism evidence="1 2">
    <name type="scientific">Trichinella pseudospiralis</name>
    <name type="common">Parasitic roundworm</name>
    <dbReference type="NCBI Taxonomy" id="6337"/>
    <lineage>
        <taxon>Eukaryota</taxon>
        <taxon>Metazoa</taxon>
        <taxon>Ecdysozoa</taxon>
        <taxon>Nematoda</taxon>
        <taxon>Enoplea</taxon>
        <taxon>Dorylaimia</taxon>
        <taxon>Trichinellida</taxon>
        <taxon>Trichinellidae</taxon>
        <taxon>Trichinella</taxon>
    </lineage>
</organism>
<accession>A0A0V0XSW9</accession>
<dbReference type="EMBL" id="JYDU01000151">
    <property type="protein sequence ID" value="KRX90963.1"/>
    <property type="molecule type" value="Genomic_DNA"/>
</dbReference>
<proteinExistence type="predicted"/>
<sequence>MKNCTGRLTTTHLGAAFVVKCGLHPHPIPPPPHPHFTPPLISLQAAGFSAEIGLAEDQFSGHLPKKI</sequence>